<dbReference type="RefSeq" id="WP_142532075.1">
    <property type="nucleotide sequence ID" value="NZ_FXTB01000001.1"/>
</dbReference>
<dbReference type="Pfam" id="PF01740">
    <property type="entry name" value="STAS"/>
    <property type="match status" value="1"/>
</dbReference>
<dbReference type="Gene3D" id="3.30.750.24">
    <property type="entry name" value="STAS domain"/>
    <property type="match status" value="1"/>
</dbReference>
<dbReference type="SUPFAM" id="SSF52091">
    <property type="entry name" value="SpoIIaa-like"/>
    <property type="match status" value="1"/>
</dbReference>
<dbReference type="InterPro" id="IPR003658">
    <property type="entry name" value="Anti-sigma_ant"/>
</dbReference>
<dbReference type="InterPro" id="IPR036513">
    <property type="entry name" value="STAS_dom_sf"/>
</dbReference>
<sequence>MIETRMNNGIVVAGIKDSDRLTAAVADDVKRVLTKIISESNSKVVLNLSNIQFIDSSGFGVLISALKTARQKDVPFVLCCIHKDVMSLLTLMKLDKVFEICEDESILE</sequence>
<evidence type="ECO:0000313" key="4">
    <source>
        <dbReference type="EMBL" id="SMO42539.1"/>
    </source>
</evidence>
<dbReference type="PANTHER" id="PTHR33495">
    <property type="entry name" value="ANTI-SIGMA FACTOR ANTAGONIST TM_1081-RELATED-RELATED"/>
    <property type="match status" value="1"/>
</dbReference>
<evidence type="ECO:0000256" key="2">
    <source>
        <dbReference type="RuleBase" id="RU003749"/>
    </source>
</evidence>
<organism evidence="4 5">
    <name type="scientific">Saccharicrinis carchari</name>
    <dbReference type="NCBI Taxonomy" id="1168039"/>
    <lineage>
        <taxon>Bacteria</taxon>
        <taxon>Pseudomonadati</taxon>
        <taxon>Bacteroidota</taxon>
        <taxon>Bacteroidia</taxon>
        <taxon>Marinilabiliales</taxon>
        <taxon>Marinilabiliaceae</taxon>
        <taxon>Saccharicrinis</taxon>
    </lineage>
</organism>
<protein>
    <recommendedName>
        <fullName evidence="2">Anti-sigma factor antagonist</fullName>
    </recommendedName>
</protein>
<dbReference type="EMBL" id="FXTB01000001">
    <property type="protein sequence ID" value="SMO42539.1"/>
    <property type="molecule type" value="Genomic_DNA"/>
</dbReference>
<evidence type="ECO:0000313" key="5">
    <source>
        <dbReference type="Proteomes" id="UP000319040"/>
    </source>
</evidence>
<proteinExistence type="inferred from homology"/>
<dbReference type="NCBIfam" id="TIGR00377">
    <property type="entry name" value="ant_ant_sig"/>
    <property type="match status" value="1"/>
</dbReference>
<reference evidence="4 5" key="1">
    <citation type="submission" date="2017-05" db="EMBL/GenBank/DDBJ databases">
        <authorList>
            <person name="Varghese N."/>
            <person name="Submissions S."/>
        </authorList>
    </citation>
    <scope>NUCLEOTIDE SEQUENCE [LARGE SCALE GENOMIC DNA]</scope>
    <source>
        <strain evidence="4 5">DSM 27040</strain>
    </source>
</reference>
<dbReference type="CDD" id="cd07043">
    <property type="entry name" value="STAS_anti-anti-sigma_factors"/>
    <property type="match status" value="1"/>
</dbReference>
<keyword evidence="5" id="KW-1185">Reference proteome</keyword>
<feature type="domain" description="STAS" evidence="3">
    <location>
        <begin position="21"/>
        <end position="108"/>
    </location>
</feature>
<evidence type="ECO:0000259" key="3">
    <source>
        <dbReference type="PROSITE" id="PS50801"/>
    </source>
</evidence>
<dbReference type="PROSITE" id="PS50801">
    <property type="entry name" value="STAS"/>
    <property type="match status" value="1"/>
</dbReference>
<evidence type="ECO:0000256" key="1">
    <source>
        <dbReference type="ARBA" id="ARBA00009013"/>
    </source>
</evidence>
<dbReference type="AlphaFoldDB" id="A0A521B625"/>
<name>A0A521B625_SACCC</name>
<comment type="similarity">
    <text evidence="1 2">Belongs to the anti-sigma-factor antagonist family.</text>
</comment>
<dbReference type="PANTHER" id="PTHR33495:SF2">
    <property type="entry name" value="ANTI-SIGMA FACTOR ANTAGONIST TM_1081-RELATED"/>
    <property type="match status" value="1"/>
</dbReference>
<dbReference type="GO" id="GO:0043856">
    <property type="term" value="F:anti-sigma factor antagonist activity"/>
    <property type="evidence" value="ECO:0007669"/>
    <property type="project" value="InterPro"/>
</dbReference>
<dbReference type="Proteomes" id="UP000319040">
    <property type="component" value="Unassembled WGS sequence"/>
</dbReference>
<dbReference type="InterPro" id="IPR002645">
    <property type="entry name" value="STAS_dom"/>
</dbReference>
<accession>A0A521B625</accession>
<dbReference type="OrthoDB" id="962463at2"/>
<gene>
    <name evidence="4" type="ORF">SAMN06265379_101740</name>
</gene>